<dbReference type="EMBL" id="UXUI01010234">
    <property type="protein sequence ID" value="VDD94946.1"/>
    <property type="molecule type" value="Genomic_DNA"/>
</dbReference>
<dbReference type="Proteomes" id="UP000274131">
    <property type="component" value="Unassembled WGS sequence"/>
</dbReference>
<feature type="region of interest" description="Disordered" evidence="1">
    <location>
        <begin position="89"/>
        <end position="113"/>
    </location>
</feature>
<protein>
    <submittedName>
        <fullName evidence="4">CUPID domain-containing protein</fullName>
    </submittedName>
</protein>
<accession>A0A0N4VHQ1</accession>
<dbReference type="AlphaFoldDB" id="A0A0N4VHQ1"/>
<organism evidence="4">
    <name type="scientific">Enterobius vermicularis</name>
    <name type="common">Human pinworm</name>
    <dbReference type="NCBI Taxonomy" id="51028"/>
    <lineage>
        <taxon>Eukaryota</taxon>
        <taxon>Metazoa</taxon>
        <taxon>Ecdysozoa</taxon>
        <taxon>Nematoda</taxon>
        <taxon>Chromadorea</taxon>
        <taxon>Rhabditida</taxon>
        <taxon>Spirurina</taxon>
        <taxon>Oxyuridomorpha</taxon>
        <taxon>Oxyuroidea</taxon>
        <taxon>Oxyuridae</taxon>
        <taxon>Enterobius</taxon>
    </lineage>
</organism>
<keyword evidence="3" id="KW-1185">Reference proteome</keyword>
<gene>
    <name evidence="2" type="ORF">EVEC_LOCUS9697</name>
</gene>
<evidence type="ECO:0000313" key="3">
    <source>
        <dbReference type="Proteomes" id="UP000274131"/>
    </source>
</evidence>
<proteinExistence type="predicted"/>
<dbReference type="WBParaSite" id="EVEC_0001035201-mRNA-1">
    <property type="protein sequence ID" value="EVEC_0001035201-mRNA-1"/>
    <property type="gene ID" value="EVEC_0001035201"/>
</dbReference>
<evidence type="ECO:0000313" key="4">
    <source>
        <dbReference type="WBParaSite" id="EVEC_0001035201-mRNA-1"/>
    </source>
</evidence>
<reference evidence="2 3" key="2">
    <citation type="submission" date="2018-10" db="EMBL/GenBank/DDBJ databases">
        <authorList>
            <consortium name="Pathogen Informatics"/>
        </authorList>
    </citation>
    <scope>NUCLEOTIDE SEQUENCE [LARGE SCALE GENOMIC DNA]</scope>
</reference>
<evidence type="ECO:0000256" key="1">
    <source>
        <dbReference type="SAM" id="MobiDB-lite"/>
    </source>
</evidence>
<name>A0A0N4VHQ1_ENTVE</name>
<reference evidence="4" key="1">
    <citation type="submission" date="2017-02" db="UniProtKB">
        <authorList>
            <consortium name="WormBaseParasite"/>
        </authorList>
    </citation>
    <scope>IDENTIFICATION</scope>
</reference>
<dbReference type="OrthoDB" id="5828183at2759"/>
<evidence type="ECO:0000313" key="2">
    <source>
        <dbReference type="EMBL" id="VDD94946.1"/>
    </source>
</evidence>
<sequence>MSVCAALLQTASPSSSGSDHSNGYEAETMTPLDDLLGYQQSNPDSRIRLRLEASRQGMLQLEALRVKHQKLMKEMRVRLSRFTEMTRKQKCGTPAGGDTVYNSSSNTFRKTEEARSESPLSCCFSHRSSVSMDSGCISIASDPSVSSSSSTSYSAFRKLSVEDQSQTAESNFSLQENQKIVATAIESTTALRCHGPKRYIKNWQRPKSMCAAFPKESPLLVDAYSFSQITPPPMHRKFSSVARSESVQTRRPFIAESCFDVRADRNEQRLLKSAQCSLGQPSVSAVVLPTKPHAYVSAENGSDSLPLLRRRDSQLKKSQSIFHASRIFVERTPKAVPARPQSMFITSRIDSDITSSRNSLILSREPTCVSSTNLSACDSKTPNFEPSITVSTVSYTPINRVPHRREGQQAKDVLLERPRDHMIVDREWKESEDL</sequence>